<comment type="caution">
    <text evidence="3">The sequence shown here is derived from an EMBL/GenBank/DDBJ whole genome shotgun (WGS) entry which is preliminary data.</text>
</comment>
<evidence type="ECO:0000313" key="4">
    <source>
        <dbReference type="Proteomes" id="UP000651452"/>
    </source>
</evidence>
<accession>A0A8H7IXQ9</accession>
<dbReference type="AlphaFoldDB" id="A0A8H7IXQ9"/>
<feature type="region of interest" description="Disordered" evidence="1">
    <location>
        <begin position="1"/>
        <end position="111"/>
    </location>
</feature>
<dbReference type="EMBL" id="RZGK01000017">
    <property type="protein sequence ID" value="KAF9692792.1"/>
    <property type="molecule type" value="Genomic_DNA"/>
</dbReference>
<evidence type="ECO:0000313" key="3">
    <source>
        <dbReference type="EMBL" id="KAF9692792.1"/>
    </source>
</evidence>
<evidence type="ECO:0000256" key="2">
    <source>
        <dbReference type="SAM" id="Phobius"/>
    </source>
</evidence>
<dbReference type="OrthoDB" id="3801569at2759"/>
<protein>
    <submittedName>
        <fullName evidence="3">Uncharacterized protein</fullName>
    </submittedName>
</protein>
<gene>
    <name evidence="3" type="ORF">EKO04_008988</name>
</gene>
<sequence length="598" mass="67380">MLWRGKHRPQSPSRSPAAAAETKHRSNAMHPHVSDPQIDETDVFVTTHGDSPAPSDSEEDKIETQPSNSTHEPLSRIAKELPLVAEEDLQASKTSETTKARKRRNPSSVTATRSRPQILTLLVCVSYLLIHLLGVDLGLRLINGYAEPRLHRAEVQLHAAKSDLFREQFLYSNMDYLFSATLDRRYGESYEQCLARGLYLVDEVFFGLDFTQNPEVRDWTMEWATDSCGRLLHTPQLLRPETFKFWKMASRYRQLAEKAFILIKYRAALLRCRWFGMDPPRLAAKPIVVEQNNSSTKPPVKMPFGFALNCDGSPPCRLIYSGPSNSNTSKTTSENAVVEARKQVKKWSWPLDKALRFNDYIVGTFTFLQALLESLFLLAILISRPLSQPKSSSSARLAGVWPRICNVIARFNEDEQLAIGLIINTALYALLHYQLQYIIEEFDRPLLPIGAGFCAFHVPQILAFFDPVSDKIDSIRSFCRATKELYMISQGADPPQLADKDRRLAARQSSDAKPASKIVTRFISPLTPISEDIRQEREAMHAEQGRQLCADLEFEAGYATDSDSDYDSDVQHASYVDLTGGATPTISEDGSDWSVVED</sequence>
<keyword evidence="2" id="KW-0472">Membrane</keyword>
<reference evidence="3" key="2">
    <citation type="submission" date="2020-09" db="EMBL/GenBank/DDBJ databases">
        <title>Reference genome assembly for Australian Ascochyta lentis isolate Al4.</title>
        <authorList>
            <person name="Lee R.C."/>
            <person name="Farfan-Caceres L.M."/>
            <person name="Debler J.W."/>
            <person name="Williams A.H."/>
            <person name="Henares B.M."/>
        </authorList>
    </citation>
    <scope>NUCLEOTIDE SEQUENCE</scope>
    <source>
        <strain evidence="3">Al4</strain>
    </source>
</reference>
<keyword evidence="4" id="KW-1185">Reference proteome</keyword>
<organism evidence="3 4">
    <name type="scientific">Ascochyta lentis</name>
    <dbReference type="NCBI Taxonomy" id="205686"/>
    <lineage>
        <taxon>Eukaryota</taxon>
        <taxon>Fungi</taxon>
        <taxon>Dikarya</taxon>
        <taxon>Ascomycota</taxon>
        <taxon>Pezizomycotina</taxon>
        <taxon>Dothideomycetes</taxon>
        <taxon>Pleosporomycetidae</taxon>
        <taxon>Pleosporales</taxon>
        <taxon>Pleosporineae</taxon>
        <taxon>Didymellaceae</taxon>
        <taxon>Ascochyta</taxon>
    </lineage>
</organism>
<feature type="compositionally biased region" description="Acidic residues" evidence="1">
    <location>
        <begin position="589"/>
        <end position="598"/>
    </location>
</feature>
<name>A0A8H7IXQ9_9PLEO</name>
<feature type="region of interest" description="Disordered" evidence="1">
    <location>
        <begin position="579"/>
        <end position="598"/>
    </location>
</feature>
<dbReference type="Proteomes" id="UP000651452">
    <property type="component" value="Unassembled WGS sequence"/>
</dbReference>
<keyword evidence="2" id="KW-0812">Transmembrane</keyword>
<evidence type="ECO:0000256" key="1">
    <source>
        <dbReference type="SAM" id="MobiDB-lite"/>
    </source>
</evidence>
<feature type="compositionally biased region" description="Low complexity" evidence="1">
    <location>
        <begin position="10"/>
        <end position="20"/>
    </location>
</feature>
<feature type="transmembrane region" description="Helical" evidence="2">
    <location>
        <begin position="118"/>
        <end position="142"/>
    </location>
</feature>
<reference evidence="3" key="1">
    <citation type="submission" date="2018-12" db="EMBL/GenBank/DDBJ databases">
        <authorList>
            <person name="Syme R.A."/>
            <person name="Farfan-Caceres L."/>
            <person name="Lichtenzveig J."/>
        </authorList>
    </citation>
    <scope>NUCLEOTIDE SEQUENCE</scope>
    <source>
        <strain evidence="3">Al4</strain>
    </source>
</reference>
<keyword evidence="2" id="KW-1133">Transmembrane helix</keyword>
<proteinExistence type="predicted"/>